<protein>
    <submittedName>
        <fullName evidence="1">Uncharacterized protein</fullName>
    </submittedName>
</protein>
<proteinExistence type="predicted"/>
<gene>
    <name evidence="1" type="ORF">KP509_22G066300</name>
</gene>
<reference evidence="1" key="1">
    <citation type="submission" date="2021-08" db="EMBL/GenBank/DDBJ databases">
        <title>WGS assembly of Ceratopteris richardii.</title>
        <authorList>
            <person name="Marchant D.B."/>
            <person name="Chen G."/>
            <person name="Jenkins J."/>
            <person name="Shu S."/>
            <person name="Leebens-Mack J."/>
            <person name="Grimwood J."/>
            <person name="Schmutz J."/>
            <person name="Soltis P."/>
            <person name="Soltis D."/>
            <person name="Chen Z.-H."/>
        </authorList>
    </citation>
    <scope>NUCLEOTIDE SEQUENCE</scope>
    <source>
        <strain evidence="1">Whitten #5841</strain>
        <tissue evidence="1">Leaf</tissue>
    </source>
</reference>
<comment type="caution">
    <text evidence="1">The sequence shown here is derived from an EMBL/GenBank/DDBJ whole genome shotgun (WGS) entry which is preliminary data.</text>
</comment>
<organism evidence="1 2">
    <name type="scientific">Ceratopteris richardii</name>
    <name type="common">Triangle waterfern</name>
    <dbReference type="NCBI Taxonomy" id="49495"/>
    <lineage>
        <taxon>Eukaryota</taxon>
        <taxon>Viridiplantae</taxon>
        <taxon>Streptophyta</taxon>
        <taxon>Embryophyta</taxon>
        <taxon>Tracheophyta</taxon>
        <taxon>Polypodiopsida</taxon>
        <taxon>Polypodiidae</taxon>
        <taxon>Polypodiales</taxon>
        <taxon>Pteridineae</taxon>
        <taxon>Pteridaceae</taxon>
        <taxon>Parkerioideae</taxon>
        <taxon>Ceratopteris</taxon>
    </lineage>
</organism>
<dbReference type="EMBL" id="CM035427">
    <property type="protein sequence ID" value="KAH7307577.1"/>
    <property type="molecule type" value="Genomic_DNA"/>
</dbReference>
<sequence length="79" mass="8569">METAGYSLRASASSRYFLLKLFSLSWPNHSWLNLNNLYVLVISTCMGGQSLPVGSGHGGYCLAAILTALRLKVKVARPP</sequence>
<accession>A0A8T2S7Y8</accession>
<dbReference type="Proteomes" id="UP000825935">
    <property type="component" value="Chromosome 22"/>
</dbReference>
<name>A0A8T2S7Y8_CERRI</name>
<evidence type="ECO:0000313" key="1">
    <source>
        <dbReference type="EMBL" id="KAH7307577.1"/>
    </source>
</evidence>
<keyword evidence="2" id="KW-1185">Reference proteome</keyword>
<dbReference type="AlphaFoldDB" id="A0A8T2S7Y8"/>
<evidence type="ECO:0000313" key="2">
    <source>
        <dbReference type="Proteomes" id="UP000825935"/>
    </source>
</evidence>